<dbReference type="Pfam" id="PF13712">
    <property type="entry name" value="Glyco_tranf_2_5"/>
    <property type="match status" value="1"/>
</dbReference>
<gene>
    <name evidence="2" type="ORF">sm9_1543</name>
</gene>
<dbReference type="InterPro" id="IPR029044">
    <property type="entry name" value="Nucleotide-diphossugar_trans"/>
</dbReference>
<dbReference type="GO" id="GO:0016740">
    <property type="term" value="F:transferase activity"/>
    <property type="evidence" value="ECO:0007669"/>
    <property type="project" value="UniProtKB-KW"/>
</dbReference>
<dbReference type="CDD" id="cd00761">
    <property type="entry name" value="Glyco_tranf_GTA_type"/>
    <property type="match status" value="1"/>
</dbReference>
<keyword evidence="3" id="KW-1185">Reference proteome</keyword>
<keyword evidence="2" id="KW-0808">Transferase</keyword>
<organism evidence="2 3">
    <name type="scientific">Methanobrevibacter millerae</name>
    <dbReference type="NCBI Taxonomy" id="230361"/>
    <lineage>
        <taxon>Archaea</taxon>
        <taxon>Methanobacteriati</taxon>
        <taxon>Methanobacteriota</taxon>
        <taxon>Methanomada group</taxon>
        <taxon>Methanobacteria</taxon>
        <taxon>Methanobacteriales</taxon>
        <taxon>Methanobacteriaceae</taxon>
        <taxon>Methanobrevibacter</taxon>
    </lineage>
</organism>
<evidence type="ECO:0000313" key="2">
    <source>
        <dbReference type="EMBL" id="ALT69313.1"/>
    </source>
</evidence>
<dbReference type="InterPro" id="IPR059123">
    <property type="entry name" value="StrF_dom"/>
</dbReference>
<dbReference type="Gene3D" id="3.90.550.10">
    <property type="entry name" value="Spore Coat Polysaccharide Biosynthesis Protein SpsA, Chain A"/>
    <property type="match status" value="1"/>
</dbReference>
<protein>
    <submittedName>
        <fullName evidence="2">Glycosyl transferase GT2 family</fullName>
    </submittedName>
</protein>
<name>A0A0U3ECH7_9EURY</name>
<dbReference type="EMBL" id="CP011266">
    <property type="protein sequence ID" value="ALT69313.1"/>
    <property type="molecule type" value="Genomic_DNA"/>
</dbReference>
<dbReference type="Proteomes" id="UP000067738">
    <property type="component" value="Chromosome"/>
</dbReference>
<evidence type="ECO:0000259" key="1">
    <source>
        <dbReference type="Pfam" id="PF13712"/>
    </source>
</evidence>
<proteinExistence type="predicted"/>
<dbReference type="AlphaFoldDB" id="A0A0U3ECH7"/>
<dbReference type="KEGG" id="mmil:sm9_1543"/>
<dbReference type="PATRIC" id="fig|230361.4.peg.1599"/>
<reference evidence="2 3" key="1">
    <citation type="submission" date="2015-04" db="EMBL/GenBank/DDBJ databases">
        <title>The complete genome sequence of the rumen methanogen Methanobrevibacter millerae SM9.</title>
        <authorList>
            <person name="Leahy S.C."/>
            <person name="Kelly W.J."/>
            <person name="Pacheco D.M."/>
            <person name="Li D."/>
            <person name="Altermann E."/>
            <person name="Attwood G.T."/>
        </authorList>
    </citation>
    <scope>NUCLEOTIDE SEQUENCE [LARGE SCALE GENOMIC DNA]</scope>
    <source>
        <strain evidence="2 3">SM9</strain>
    </source>
</reference>
<sequence>MKISIICVYNNKTVLDDCLLKTLHEQNNDFELILVDNTENKFNCAADALNYGGNKATGELLLFIHQDVKLFENNLNDIIEYCEKLENFGIAGIAGTDLNEGYMKSCGIHNIPPKPMCDNQITKIERVQTLDEVLLIIPQDIFKSYKFNNKLCNDWHLYGGEYCLNLIKNGYSVYVLPIKLYHYSNANSMSVEYFITLKRIFNYYKNDFDIIHTNCWGSHNPKKTNYTKFNNYLQ</sequence>
<evidence type="ECO:0000313" key="3">
    <source>
        <dbReference type="Proteomes" id="UP000067738"/>
    </source>
</evidence>
<dbReference type="RefSeq" id="WP_058739553.1">
    <property type="nucleotide sequence ID" value="NZ_CP011266.1"/>
</dbReference>
<dbReference type="SUPFAM" id="SSF53448">
    <property type="entry name" value="Nucleotide-diphospho-sugar transferases"/>
    <property type="match status" value="1"/>
</dbReference>
<dbReference type="GeneID" id="26736485"/>
<accession>A0A0U3ECH7</accession>
<feature type="domain" description="Streptomycin biosynthesis protein StrF" evidence="1">
    <location>
        <begin position="5"/>
        <end position="176"/>
    </location>
</feature>
<dbReference type="OrthoDB" id="81511at2157"/>